<dbReference type="PROSITE" id="PS50011">
    <property type="entry name" value="PROTEIN_KINASE_DOM"/>
    <property type="match status" value="1"/>
</dbReference>
<dbReference type="PROSITE" id="PS00108">
    <property type="entry name" value="PROTEIN_KINASE_ST"/>
    <property type="match status" value="1"/>
</dbReference>
<keyword evidence="8" id="KW-1185">Reference proteome</keyword>
<accession>A0A8S1V6N7</accession>
<dbReference type="GO" id="GO:0005524">
    <property type="term" value="F:ATP binding"/>
    <property type="evidence" value="ECO:0007669"/>
    <property type="project" value="UniProtKB-UniRule"/>
</dbReference>
<evidence type="ECO:0000256" key="4">
    <source>
        <dbReference type="PROSITE-ProRule" id="PRU10141"/>
    </source>
</evidence>
<dbReference type="EMBL" id="CAJJDO010000059">
    <property type="protein sequence ID" value="CAD8173258.1"/>
    <property type="molecule type" value="Genomic_DNA"/>
</dbReference>
<name>A0A8S1V6N7_9CILI</name>
<dbReference type="AlphaFoldDB" id="A0A8S1V6N7"/>
<dbReference type="OrthoDB" id="282957at2759"/>
<dbReference type="InterPro" id="IPR008271">
    <property type="entry name" value="Ser/Thr_kinase_AS"/>
</dbReference>
<proteinExistence type="predicted"/>
<keyword evidence="5" id="KW-0812">Transmembrane</keyword>
<feature type="binding site" evidence="4">
    <location>
        <position position="43"/>
    </location>
    <ligand>
        <name>ATP</name>
        <dbReference type="ChEBI" id="CHEBI:30616"/>
    </ligand>
</feature>
<dbReference type="PROSITE" id="PS00107">
    <property type="entry name" value="PROTEIN_KINASE_ATP"/>
    <property type="match status" value="1"/>
</dbReference>
<feature type="transmembrane region" description="Helical" evidence="5">
    <location>
        <begin position="465"/>
        <end position="482"/>
    </location>
</feature>
<evidence type="ECO:0000256" key="1">
    <source>
        <dbReference type="ARBA" id="ARBA00011245"/>
    </source>
</evidence>
<dbReference type="GO" id="GO:0004672">
    <property type="term" value="F:protein kinase activity"/>
    <property type="evidence" value="ECO:0007669"/>
    <property type="project" value="InterPro"/>
</dbReference>
<evidence type="ECO:0000256" key="3">
    <source>
        <dbReference type="ARBA" id="ARBA00022840"/>
    </source>
</evidence>
<dbReference type="FunFam" id="1.10.510.10:FF:000571">
    <property type="entry name" value="Maternal embryonic leucine zipper kinase"/>
    <property type="match status" value="1"/>
</dbReference>
<keyword evidence="5" id="KW-0472">Membrane</keyword>
<keyword evidence="3 4" id="KW-0067">ATP-binding</keyword>
<gene>
    <name evidence="7" type="ORF">PPENT_87.1.T0590022</name>
</gene>
<dbReference type="PANTHER" id="PTHR24347">
    <property type="entry name" value="SERINE/THREONINE-PROTEIN KINASE"/>
    <property type="match status" value="1"/>
</dbReference>
<evidence type="ECO:0000256" key="5">
    <source>
        <dbReference type="SAM" id="Phobius"/>
    </source>
</evidence>
<organism evidence="7 8">
    <name type="scientific">Paramecium pentaurelia</name>
    <dbReference type="NCBI Taxonomy" id="43138"/>
    <lineage>
        <taxon>Eukaryota</taxon>
        <taxon>Sar</taxon>
        <taxon>Alveolata</taxon>
        <taxon>Ciliophora</taxon>
        <taxon>Intramacronucleata</taxon>
        <taxon>Oligohymenophorea</taxon>
        <taxon>Peniculida</taxon>
        <taxon>Parameciidae</taxon>
        <taxon>Paramecium</taxon>
    </lineage>
</organism>
<evidence type="ECO:0000256" key="2">
    <source>
        <dbReference type="ARBA" id="ARBA00022741"/>
    </source>
</evidence>
<dbReference type="InterPro" id="IPR000719">
    <property type="entry name" value="Prot_kinase_dom"/>
</dbReference>
<keyword evidence="5" id="KW-1133">Transmembrane helix</keyword>
<evidence type="ECO:0000313" key="7">
    <source>
        <dbReference type="EMBL" id="CAD8173258.1"/>
    </source>
</evidence>
<reference evidence="7" key="1">
    <citation type="submission" date="2021-01" db="EMBL/GenBank/DDBJ databases">
        <authorList>
            <consortium name="Genoscope - CEA"/>
            <person name="William W."/>
        </authorList>
    </citation>
    <scope>NUCLEOTIDE SEQUENCE</scope>
</reference>
<dbReference type="SMART" id="SM00220">
    <property type="entry name" value="S_TKc"/>
    <property type="match status" value="1"/>
</dbReference>
<comment type="subunit">
    <text evidence="1">Monomer.</text>
</comment>
<evidence type="ECO:0000313" key="8">
    <source>
        <dbReference type="Proteomes" id="UP000689195"/>
    </source>
</evidence>
<protein>
    <recommendedName>
        <fullName evidence="6">Protein kinase domain-containing protein</fullName>
    </recommendedName>
</protein>
<feature type="transmembrane region" description="Helical" evidence="5">
    <location>
        <begin position="534"/>
        <end position="551"/>
    </location>
</feature>
<dbReference type="InterPro" id="IPR017441">
    <property type="entry name" value="Protein_kinase_ATP_BS"/>
</dbReference>
<sequence>MNFESDYSPELNRYEPKQILGKGAFATVISAFDKQMKTNVAIKIVEKNMFKCKEQEGAIRQEAITLQTLFHQNIIKIQEFFETQHKFYIVMNQINGITLEDYIPKLQRNEVITITKQILKALSYLHKNNIVHRDIKPENILISVLEGELIVTLIDFGLSASVNRVEDGLMKQNCGTLLYQAPEVIKKANYTRSVDIWALGIVVYNMLYNGKHPFYQNGDTKITYSQKIKTFSLNFLMNEDLNTKNFLERTIAYLPEHRLTADQCLEHPWITGKGDISVPFTLNEIIQYQIQKEQKIAKYIKILVFLKYLIIVSNDVLGRTDEINEVGSPNDNVSVIGSDISACSNKFRIRPLIMKSQTRLNKIWNNDSISNSFAGDSSRNTTDMIPEIIARVGTPNFLKKQLRKSNSMNPEEMKKQLKIINTQKGPQKLQVGNGAIKLKIEWRQLKQDCRLSFGQQISPFLKVQFLQKTCIIVSFIIIYIMLKIFRQANLFKPQFMRRYDQANSPLHIAIGDTSELRTKLFPEKRRIPGRKGKIILAIGVLFQVWGIMHIVEVRRQFKRKELELKKMQRKSLPFYQAMQDIRYLAAEDKRNILIEELFAEHGSDYIKQITDIYFQKDVWVPFKKRAAHQYTRATKDPYPYFDIPGSRFLHGYDVYNI</sequence>
<dbReference type="FunFam" id="3.30.200.20:FF:000042">
    <property type="entry name" value="Aurora kinase A"/>
    <property type="match status" value="1"/>
</dbReference>
<feature type="domain" description="Protein kinase" evidence="6">
    <location>
        <begin position="14"/>
        <end position="270"/>
    </location>
</feature>
<dbReference type="Proteomes" id="UP000689195">
    <property type="component" value="Unassembled WGS sequence"/>
</dbReference>
<evidence type="ECO:0000259" key="6">
    <source>
        <dbReference type="PROSITE" id="PS50011"/>
    </source>
</evidence>
<comment type="caution">
    <text evidence="7">The sequence shown here is derived from an EMBL/GenBank/DDBJ whole genome shotgun (WGS) entry which is preliminary data.</text>
</comment>
<keyword evidence="2 4" id="KW-0547">Nucleotide-binding</keyword>
<dbReference type="Pfam" id="PF00069">
    <property type="entry name" value="Pkinase"/>
    <property type="match status" value="1"/>
</dbReference>